<dbReference type="InterPro" id="IPR028994">
    <property type="entry name" value="Integrin_alpha_N"/>
</dbReference>
<dbReference type="InterPro" id="IPR013517">
    <property type="entry name" value="FG-GAP"/>
</dbReference>
<dbReference type="Proteomes" id="UP000184364">
    <property type="component" value="Unassembled WGS sequence"/>
</dbReference>
<proteinExistence type="predicted"/>
<dbReference type="STRING" id="1302687.SAMN05444267_104719"/>
<feature type="domain" description="Secretion system C-terminal sorting" evidence="3">
    <location>
        <begin position="601"/>
        <end position="669"/>
    </location>
</feature>
<evidence type="ECO:0000256" key="1">
    <source>
        <dbReference type="ARBA" id="ARBA00022729"/>
    </source>
</evidence>
<dbReference type="InterPro" id="IPR026444">
    <property type="entry name" value="Secre_tail"/>
</dbReference>
<dbReference type="Pfam" id="PF13517">
    <property type="entry name" value="FG-GAP_3"/>
    <property type="match status" value="2"/>
</dbReference>
<dbReference type="SUPFAM" id="SSF69318">
    <property type="entry name" value="Integrin alpha N-terminal domain"/>
    <property type="match status" value="1"/>
</dbReference>
<protein>
    <submittedName>
        <fullName evidence="4">Por secretion system C-terminal sorting domain-containing protein</fullName>
    </submittedName>
</protein>
<sequence length="672" mass="72252">MRKIISFFVVLCNITWGIAQLTCASAIDITPGTYTAPLITGTPPTTVCNLANLGQAAIWYKYTATENKSVTVSSVMAGQNVDTRLMVYAGSCGALACITANDDFPGSGFASQVTFGAIAGNTYYVVFDNRWTSLGFNFTVAEAPPIISRLSFLPQTVSVAGTYNNCIVDMNGDYLDDIVSVVNNTQMVISYQQPGGGFNNVTYTIPSTTILPTWSIAAGDYDNNGFNDLMYGSGTGIAFVKANAGGTGYTSDRKPQSFLTQRTNFIDINKDGKLDAFVCDDNAPNRFYMNDGTNMNHNQGGMGDFPSGGNYGSIWVDYDNDGDMDLYIAKCSGGGSGPGGNIDELLRNNGDGTFTNVAAAANMANPTQTWSAAWGDFNNDGWMDAVVGINATTNGLSKVMKNNGDGTFKDVSVGSGYDVVNNLSREYVAYDFDNDGFLDVLGAGNTIMFGDGTFKFSPNLNTYSLSADKRPIGDLNNDGFLDIQNGSTVLMNVGNSNKWLKVTLQGTQSNRNGIGARVEIYGAWGKQIRDVQSGVGFGNMNTLNAHFGIGQATAITKVIVKWPSGLVDTIYNVTPNTTLHVVEGSYLGAKDIQATQELFTVYPNPSDDIVNFKTKNDFIPTDAKVYEMSGRMVLQTKVERNSISVKQLNSGIYMLVLVDKNGKTYSQKLTKK</sequence>
<dbReference type="Pfam" id="PF07593">
    <property type="entry name" value="UnbV_ASPIC"/>
    <property type="match status" value="1"/>
</dbReference>
<keyword evidence="1" id="KW-0732">Signal</keyword>
<gene>
    <name evidence="4" type="ORF">SAMN05444267_104719</name>
</gene>
<evidence type="ECO:0000313" key="5">
    <source>
        <dbReference type="Proteomes" id="UP000184364"/>
    </source>
</evidence>
<dbReference type="PANTHER" id="PTHR16026">
    <property type="entry name" value="CARTILAGE ACIDIC PROTEIN 1"/>
    <property type="match status" value="1"/>
</dbReference>
<dbReference type="Pfam" id="PF18962">
    <property type="entry name" value="Por_Secre_tail"/>
    <property type="match status" value="1"/>
</dbReference>
<dbReference type="PANTHER" id="PTHR16026:SF0">
    <property type="entry name" value="CARTILAGE ACIDIC PROTEIN 1"/>
    <property type="match status" value="1"/>
</dbReference>
<organism evidence="4 5">
    <name type="scientific">Chryseobacterium polytrichastri</name>
    <dbReference type="NCBI Taxonomy" id="1302687"/>
    <lineage>
        <taxon>Bacteria</taxon>
        <taxon>Pseudomonadati</taxon>
        <taxon>Bacteroidota</taxon>
        <taxon>Flavobacteriia</taxon>
        <taxon>Flavobacteriales</taxon>
        <taxon>Weeksellaceae</taxon>
        <taxon>Chryseobacterium group</taxon>
        <taxon>Chryseobacterium</taxon>
    </lineage>
</organism>
<reference evidence="5" key="1">
    <citation type="submission" date="2016-11" db="EMBL/GenBank/DDBJ databases">
        <authorList>
            <person name="Varghese N."/>
            <person name="Submissions S."/>
        </authorList>
    </citation>
    <scope>NUCLEOTIDE SEQUENCE [LARGE SCALE GENOMIC DNA]</scope>
    <source>
        <strain evidence="5">DSM 26899</strain>
    </source>
</reference>
<dbReference type="RefSeq" id="WP_073297185.1">
    <property type="nucleotide sequence ID" value="NZ_FRAV01000047.1"/>
</dbReference>
<dbReference type="InterPro" id="IPR027039">
    <property type="entry name" value="Crtac1"/>
</dbReference>
<accession>A0A1M7INB7</accession>
<evidence type="ECO:0000313" key="4">
    <source>
        <dbReference type="EMBL" id="SHM41877.1"/>
    </source>
</evidence>
<dbReference type="AlphaFoldDB" id="A0A1M7INB7"/>
<dbReference type="InterPro" id="IPR011519">
    <property type="entry name" value="UnbV_ASPIC"/>
</dbReference>
<dbReference type="EMBL" id="FRAV01000047">
    <property type="protein sequence ID" value="SHM41877.1"/>
    <property type="molecule type" value="Genomic_DNA"/>
</dbReference>
<evidence type="ECO:0000259" key="2">
    <source>
        <dbReference type="Pfam" id="PF07593"/>
    </source>
</evidence>
<dbReference type="Gene3D" id="2.130.10.130">
    <property type="entry name" value="Integrin alpha, N-terminal"/>
    <property type="match status" value="1"/>
</dbReference>
<keyword evidence="5" id="KW-1185">Reference proteome</keyword>
<dbReference type="OrthoDB" id="9816120at2"/>
<name>A0A1M7INB7_9FLAO</name>
<feature type="domain" description="ASPIC/UnbV" evidence="2">
    <location>
        <begin position="513"/>
        <end position="579"/>
    </location>
</feature>
<evidence type="ECO:0000259" key="3">
    <source>
        <dbReference type="Pfam" id="PF18962"/>
    </source>
</evidence>
<dbReference type="NCBIfam" id="TIGR04183">
    <property type="entry name" value="Por_Secre_tail"/>
    <property type="match status" value="1"/>
</dbReference>